<proteinExistence type="predicted"/>
<dbReference type="Proteomes" id="UP000593560">
    <property type="component" value="Unassembled WGS sequence"/>
</dbReference>
<dbReference type="EMBL" id="JABFAD010000001">
    <property type="protein sequence ID" value="MBA0791191.1"/>
    <property type="molecule type" value="Genomic_DNA"/>
</dbReference>
<protein>
    <submittedName>
        <fullName evidence="1">Uncharacterized protein</fullName>
    </submittedName>
</protein>
<organism evidence="1 2">
    <name type="scientific">Gossypium harknessii</name>
    <dbReference type="NCBI Taxonomy" id="34285"/>
    <lineage>
        <taxon>Eukaryota</taxon>
        <taxon>Viridiplantae</taxon>
        <taxon>Streptophyta</taxon>
        <taxon>Embryophyta</taxon>
        <taxon>Tracheophyta</taxon>
        <taxon>Spermatophyta</taxon>
        <taxon>Magnoliopsida</taxon>
        <taxon>eudicotyledons</taxon>
        <taxon>Gunneridae</taxon>
        <taxon>Pentapetalae</taxon>
        <taxon>rosids</taxon>
        <taxon>malvids</taxon>
        <taxon>Malvales</taxon>
        <taxon>Malvaceae</taxon>
        <taxon>Malvoideae</taxon>
        <taxon>Gossypium</taxon>
    </lineage>
</organism>
<dbReference type="AlphaFoldDB" id="A0A7J9G1B7"/>
<name>A0A7J9G1B7_9ROSI</name>
<accession>A0A7J9G1B7</accession>
<comment type="caution">
    <text evidence="1">The sequence shown here is derived from an EMBL/GenBank/DDBJ whole genome shotgun (WGS) entry which is preliminary data.</text>
</comment>
<evidence type="ECO:0000313" key="2">
    <source>
        <dbReference type="Proteomes" id="UP000593560"/>
    </source>
</evidence>
<keyword evidence="2" id="KW-1185">Reference proteome</keyword>
<gene>
    <name evidence="1" type="ORF">Gohar_015783</name>
</gene>
<dbReference type="OrthoDB" id="963269at2759"/>
<sequence>MITKVHKVTNPNGTMDSVGLEIFDDLCPIEFKFDVPVMNFVLMDVLCLIE</sequence>
<reference evidence="1 2" key="1">
    <citation type="journal article" date="2019" name="Genome Biol. Evol.">
        <title>Insights into the evolution of the New World diploid cottons (Gossypium, subgenus Houzingenia) based on genome sequencing.</title>
        <authorList>
            <person name="Grover C.E."/>
            <person name="Arick M.A. 2nd"/>
            <person name="Thrash A."/>
            <person name="Conover J.L."/>
            <person name="Sanders W.S."/>
            <person name="Peterson D.G."/>
            <person name="Frelichowski J.E."/>
            <person name="Scheffler J.A."/>
            <person name="Scheffler B.E."/>
            <person name="Wendel J.F."/>
        </authorList>
    </citation>
    <scope>NUCLEOTIDE SEQUENCE [LARGE SCALE GENOMIC DNA]</scope>
    <source>
        <strain evidence="1">0</strain>
        <tissue evidence="1">Leaf</tissue>
    </source>
</reference>
<evidence type="ECO:0000313" key="1">
    <source>
        <dbReference type="EMBL" id="MBA0791191.1"/>
    </source>
</evidence>